<accession>A0A8H6ZEY1</accession>
<dbReference type="Proteomes" id="UP000623467">
    <property type="component" value="Unassembled WGS sequence"/>
</dbReference>
<dbReference type="EMBL" id="JACAZH010000001">
    <property type="protein sequence ID" value="KAF7377745.1"/>
    <property type="molecule type" value="Genomic_DNA"/>
</dbReference>
<sequence length="234" mass="27259">MKTLNLFNALSPTPDWNTGRCRLRSLASSSIAPWLQCPRLTISIYPILRNLDYHSSPHDSLSLLIHCIGRSVRSLKLNANDDTLKDFNFDLPFLVQLECQFTPHTVWNVIERMPDHSRLTELTLTTSHDQWQFNDGARDVVGTPKFGLPLERMVLRKLPCLRRVAMEVTVRPRRIGTQFPPFSREAVVQAIERSMPRLTKMRMVSVIFLQKDWYKETPLSCRRLYLDEGNFYQI</sequence>
<name>A0A8H6ZEY1_9AGAR</name>
<gene>
    <name evidence="1" type="ORF">MSAN_00197500</name>
</gene>
<reference evidence="1" key="1">
    <citation type="submission" date="2020-05" db="EMBL/GenBank/DDBJ databases">
        <title>Mycena genomes resolve the evolution of fungal bioluminescence.</title>
        <authorList>
            <person name="Tsai I.J."/>
        </authorList>
    </citation>
    <scope>NUCLEOTIDE SEQUENCE</scope>
    <source>
        <strain evidence="1">160909Yilan</strain>
    </source>
</reference>
<keyword evidence="2" id="KW-1185">Reference proteome</keyword>
<organism evidence="1 2">
    <name type="scientific">Mycena sanguinolenta</name>
    <dbReference type="NCBI Taxonomy" id="230812"/>
    <lineage>
        <taxon>Eukaryota</taxon>
        <taxon>Fungi</taxon>
        <taxon>Dikarya</taxon>
        <taxon>Basidiomycota</taxon>
        <taxon>Agaricomycotina</taxon>
        <taxon>Agaricomycetes</taxon>
        <taxon>Agaricomycetidae</taxon>
        <taxon>Agaricales</taxon>
        <taxon>Marasmiineae</taxon>
        <taxon>Mycenaceae</taxon>
        <taxon>Mycena</taxon>
    </lineage>
</organism>
<proteinExistence type="predicted"/>
<dbReference type="OrthoDB" id="2745898at2759"/>
<evidence type="ECO:0000313" key="1">
    <source>
        <dbReference type="EMBL" id="KAF7377745.1"/>
    </source>
</evidence>
<dbReference type="AlphaFoldDB" id="A0A8H6ZEY1"/>
<comment type="caution">
    <text evidence="1">The sequence shown here is derived from an EMBL/GenBank/DDBJ whole genome shotgun (WGS) entry which is preliminary data.</text>
</comment>
<evidence type="ECO:0000313" key="2">
    <source>
        <dbReference type="Proteomes" id="UP000623467"/>
    </source>
</evidence>
<protein>
    <submittedName>
        <fullName evidence="1">Uncharacterized protein</fullName>
    </submittedName>
</protein>